<evidence type="ECO:0000313" key="2">
    <source>
        <dbReference type="Proteomes" id="UP000264820"/>
    </source>
</evidence>
<dbReference type="Proteomes" id="UP000264820">
    <property type="component" value="Unplaced"/>
</dbReference>
<proteinExistence type="predicted"/>
<dbReference type="AlphaFoldDB" id="A0A3Q2YVN9"/>
<name>A0A3Q2YVN9_HIPCM</name>
<evidence type="ECO:0000313" key="1">
    <source>
        <dbReference type="Ensembl" id="ENSHCOP00000017697.1"/>
    </source>
</evidence>
<reference evidence="1" key="2">
    <citation type="submission" date="2025-09" db="UniProtKB">
        <authorList>
            <consortium name="Ensembl"/>
        </authorList>
    </citation>
    <scope>IDENTIFICATION</scope>
</reference>
<accession>A0A3Q2YVN9</accession>
<keyword evidence="2" id="KW-1185">Reference proteome</keyword>
<dbReference type="Ensembl" id="ENSHCOT00000013144.1">
    <property type="protein sequence ID" value="ENSHCOP00000017697.1"/>
    <property type="gene ID" value="ENSHCOG00000001689.1"/>
</dbReference>
<organism evidence="1 2">
    <name type="scientific">Hippocampus comes</name>
    <name type="common">Tiger tail seahorse</name>
    <dbReference type="NCBI Taxonomy" id="109280"/>
    <lineage>
        <taxon>Eukaryota</taxon>
        <taxon>Metazoa</taxon>
        <taxon>Chordata</taxon>
        <taxon>Craniata</taxon>
        <taxon>Vertebrata</taxon>
        <taxon>Euteleostomi</taxon>
        <taxon>Actinopterygii</taxon>
        <taxon>Neopterygii</taxon>
        <taxon>Teleostei</taxon>
        <taxon>Neoteleostei</taxon>
        <taxon>Acanthomorphata</taxon>
        <taxon>Syngnathiaria</taxon>
        <taxon>Syngnathiformes</taxon>
        <taxon>Syngnathoidei</taxon>
        <taxon>Syngnathidae</taxon>
        <taxon>Hippocampus</taxon>
    </lineage>
</organism>
<protein>
    <submittedName>
        <fullName evidence="1">Uncharacterized protein</fullName>
    </submittedName>
</protein>
<sequence length="50" mass="5704">YKINLKLVSPCCNEERVEWCQHLNSPSNSCQNGGIHCVGMTDRRIISLKK</sequence>
<reference evidence="1" key="1">
    <citation type="submission" date="2025-08" db="UniProtKB">
        <authorList>
            <consortium name="Ensembl"/>
        </authorList>
    </citation>
    <scope>IDENTIFICATION</scope>
</reference>